<name>A0A2G5DJD4_AQUCA</name>
<evidence type="ECO:0000313" key="2">
    <source>
        <dbReference type="Proteomes" id="UP000230069"/>
    </source>
</evidence>
<protein>
    <recommendedName>
        <fullName evidence="3">Myb/SANT-like domain-containing protein</fullName>
    </recommendedName>
</protein>
<reference evidence="1 2" key="1">
    <citation type="submission" date="2017-09" db="EMBL/GenBank/DDBJ databases">
        <title>WGS assembly of Aquilegia coerulea Goldsmith.</title>
        <authorList>
            <person name="Hodges S."/>
            <person name="Kramer E."/>
            <person name="Nordborg M."/>
            <person name="Tomkins J."/>
            <person name="Borevitz J."/>
            <person name="Derieg N."/>
            <person name="Yan J."/>
            <person name="Mihaltcheva S."/>
            <person name="Hayes R.D."/>
            <person name="Rokhsar D."/>
        </authorList>
    </citation>
    <scope>NUCLEOTIDE SEQUENCE [LARGE SCALE GENOMIC DNA]</scope>
    <source>
        <strain evidence="2">cv. Goldsmith</strain>
    </source>
</reference>
<dbReference type="InParanoid" id="A0A2G5DJD4"/>
<dbReference type="AlphaFoldDB" id="A0A2G5DJD4"/>
<gene>
    <name evidence="1" type="ORF">AQUCO_01900191v1</name>
</gene>
<dbReference type="EMBL" id="KZ305036">
    <property type="protein sequence ID" value="PIA43620.1"/>
    <property type="molecule type" value="Genomic_DNA"/>
</dbReference>
<proteinExistence type="predicted"/>
<evidence type="ECO:0000313" key="1">
    <source>
        <dbReference type="EMBL" id="PIA43620.1"/>
    </source>
</evidence>
<keyword evidence="2" id="KW-1185">Reference proteome</keyword>
<sequence>MAWRNVIGRSGGGINHLTGEIDWPEHKWEEVIQRFPEAKTFKNNPLTNAQELYNLFEGTMASGDYAWCTGVENNNDNPIMVEDLPTNNAMSEEGKDAYSTM</sequence>
<dbReference type="OrthoDB" id="1910266at2759"/>
<accession>A0A2G5DJD4</accession>
<evidence type="ECO:0008006" key="3">
    <source>
        <dbReference type="Google" id="ProtNLM"/>
    </source>
</evidence>
<organism evidence="1 2">
    <name type="scientific">Aquilegia coerulea</name>
    <name type="common">Rocky mountain columbine</name>
    <dbReference type="NCBI Taxonomy" id="218851"/>
    <lineage>
        <taxon>Eukaryota</taxon>
        <taxon>Viridiplantae</taxon>
        <taxon>Streptophyta</taxon>
        <taxon>Embryophyta</taxon>
        <taxon>Tracheophyta</taxon>
        <taxon>Spermatophyta</taxon>
        <taxon>Magnoliopsida</taxon>
        <taxon>Ranunculales</taxon>
        <taxon>Ranunculaceae</taxon>
        <taxon>Thalictroideae</taxon>
        <taxon>Aquilegia</taxon>
    </lineage>
</organism>
<dbReference type="Proteomes" id="UP000230069">
    <property type="component" value="Unassembled WGS sequence"/>
</dbReference>